<evidence type="ECO:0000313" key="2">
    <source>
        <dbReference type="EMBL" id="OJT05502.1"/>
    </source>
</evidence>
<feature type="region of interest" description="Disordered" evidence="1">
    <location>
        <begin position="126"/>
        <end position="156"/>
    </location>
</feature>
<dbReference type="EMBL" id="MNAD01001454">
    <property type="protein sequence ID" value="OJT05502.1"/>
    <property type="molecule type" value="Genomic_DNA"/>
</dbReference>
<dbReference type="Proteomes" id="UP000184267">
    <property type="component" value="Unassembled WGS sequence"/>
</dbReference>
<feature type="region of interest" description="Disordered" evidence="1">
    <location>
        <begin position="1"/>
        <end position="20"/>
    </location>
</feature>
<sequence>MNDNVRTQDRTVFGTELGPPAVPKELLQPKRYQAYLVGTPYAYDFSEEALSSWPKSTSSGRKAIKCAKSAQDKLAKVEGFSATNMLLDLIDEAAQPVKQKQEQKPKQKQKQKGALCARWARCSGGGTTRRLGTRRSRGTYRSGTRQPEVALHTNVT</sequence>
<accession>A0A1M2VD28</accession>
<gene>
    <name evidence="2" type="ORF">TRAPUB_3680</name>
</gene>
<organism evidence="2 3">
    <name type="scientific">Trametes pubescens</name>
    <name type="common">White-rot fungus</name>
    <dbReference type="NCBI Taxonomy" id="154538"/>
    <lineage>
        <taxon>Eukaryota</taxon>
        <taxon>Fungi</taxon>
        <taxon>Dikarya</taxon>
        <taxon>Basidiomycota</taxon>
        <taxon>Agaricomycotina</taxon>
        <taxon>Agaricomycetes</taxon>
        <taxon>Polyporales</taxon>
        <taxon>Polyporaceae</taxon>
        <taxon>Trametes</taxon>
    </lineage>
</organism>
<proteinExistence type="predicted"/>
<keyword evidence="3" id="KW-1185">Reference proteome</keyword>
<name>A0A1M2VD28_TRAPU</name>
<dbReference type="AlphaFoldDB" id="A0A1M2VD28"/>
<evidence type="ECO:0000313" key="3">
    <source>
        <dbReference type="Proteomes" id="UP000184267"/>
    </source>
</evidence>
<reference evidence="2 3" key="1">
    <citation type="submission" date="2016-10" db="EMBL/GenBank/DDBJ databases">
        <title>Genome sequence of the basidiomycete white-rot fungus Trametes pubescens.</title>
        <authorList>
            <person name="Makela M.R."/>
            <person name="Granchi Z."/>
            <person name="Peng M."/>
            <person name="De Vries R.P."/>
            <person name="Grigoriev I."/>
            <person name="Riley R."/>
            <person name="Hilden K."/>
        </authorList>
    </citation>
    <scope>NUCLEOTIDE SEQUENCE [LARGE SCALE GENOMIC DNA]</scope>
    <source>
        <strain evidence="2 3">FBCC735</strain>
    </source>
</reference>
<evidence type="ECO:0000256" key="1">
    <source>
        <dbReference type="SAM" id="MobiDB-lite"/>
    </source>
</evidence>
<protein>
    <submittedName>
        <fullName evidence="2">Uncharacterized protein</fullName>
    </submittedName>
</protein>
<comment type="caution">
    <text evidence="2">The sequence shown here is derived from an EMBL/GenBank/DDBJ whole genome shotgun (WGS) entry which is preliminary data.</text>
</comment>